<evidence type="ECO:0000313" key="4">
    <source>
        <dbReference type="Proteomes" id="UP000700596"/>
    </source>
</evidence>
<keyword evidence="1" id="KW-1133">Transmembrane helix</keyword>
<comment type="caution">
    <text evidence="3">The sequence shown here is derived from an EMBL/GenBank/DDBJ whole genome shotgun (WGS) entry which is preliminary data.</text>
</comment>
<dbReference type="PANTHER" id="PTHR38790">
    <property type="entry name" value="2EXR DOMAIN-CONTAINING PROTEIN-RELATED"/>
    <property type="match status" value="1"/>
</dbReference>
<name>A0A9P9IYV1_9PLEO</name>
<evidence type="ECO:0000313" key="3">
    <source>
        <dbReference type="EMBL" id="KAH7135995.1"/>
    </source>
</evidence>
<dbReference type="EMBL" id="JAGMWT010000002">
    <property type="protein sequence ID" value="KAH7135995.1"/>
    <property type="molecule type" value="Genomic_DNA"/>
</dbReference>
<dbReference type="Pfam" id="PF24864">
    <property type="entry name" value="DUF7730"/>
    <property type="match status" value="1"/>
</dbReference>
<protein>
    <recommendedName>
        <fullName evidence="2">DUF7730 domain-containing protein</fullName>
    </recommendedName>
</protein>
<accession>A0A9P9IYV1</accession>
<feature type="transmembrane region" description="Helical" evidence="1">
    <location>
        <begin position="28"/>
        <end position="45"/>
    </location>
</feature>
<dbReference type="PANTHER" id="PTHR38790:SF4">
    <property type="entry name" value="2EXR DOMAIN-CONTAINING PROTEIN"/>
    <property type="match status" value="1"/>
</dbReference>
<keyword evidence="1" id="KW-0472">Membrane</keyword>
<dbReference type="Proteomes" id="UP000700596">
    <property type="component" value="Unassembled WGS sequence"/>
</dbReference>
<organism evidence="3 4">
    <name type="scientific">Dendryphion nanum</name>
    <dbReference type="NCBI Taxonomy" id="256645"/>
    <lineage>
        <taxon>Eukaryota</taxon>
        <taxon>Fungi</taxon>
        <taxon>Dikarya</taxon>
        <taxon>Ascomycota</taxon>
        <taxon>Pezizomycotina</taxon>
        <taxon>Dothideomycetes</taxon>
        <taxon>Pleosporomycetidae</taxon>
        <taxon>Pleosporales</taxon>
        <taxon>Torulaceae</taxon>
        <taxon>Dendryphion</taxon>
    </lineage>
</organism>
<keyword evidence="1" id="KW-0812">Transmembrane</keyword>
<sequence length="559" mass="65136">MNSTPLSAPQPDQNKLALNSTIRKIRRVLYKIAVGPVIAVLWILWKVARGLAWMNKQYHQLATSAIQFIADQYDKRFVQPPRELLSPKQIIERTNKRNERDSIKTLPARRARRLTIGSIAEKKREECAPEKRPKKNRWRRHQPSAPLVSIEQSTINQVGFCDFYKLPYEIREVIWQYAIGDHHIHIVRRKGRLGNIYCPSTDPLDIDRRDICCEPRDKKGMYRATAWPMRIQPMSLIGSCRQIYSESIDHLYALNTFSFDDPEVFNLFYASLLPHRRNRIRSIHFLIDNLAWGPTDRTFNTTYMPKEKDSMPWRNTTQIISELPHIQTLTIQASVSWMRSKIPIRVILDALDDVPRYFTREMCQISIVRPRKSPHALHLTRFRIDRSFHLPPGFAIEVQRKRPHDRCELLGFFMPFSVECLHCESRTVIRKATKGMAEAALTRVVSSPRRNGAALPDPAFTRYWTFHPHCNGWMELWYDWVTKEWSVTQGARRISEEEAEARLVEDGGARGPVESAHEMLQSFHVRGDPTFVTSTGESGKTIDIPTKEAFYRHVGWTKD</sequence>
<dbReference type="AlphaFoldDB" id="A0A9P9IYV1"/>
<evidence type="ECO:0000259" key="2">
    <source>
        <dbReference type="Pfam" id="PF24864"/>
    </source>
</evidence>
<proteinExistence type="predicted"/>
<dbReference type="OrthoDB" id="4757095at2759"/>
<reference evidence="3" key="1">
    <citation type="journal article" date="2021" name="Nat. Commun.">
        <title>Genetic determinants of endophytism in the Arabidopsis root mycobiome.</title>
        <authorList>
            <person name="Mesny F."/>
            <person name="Miyauchi S."/>
            <person name="Thiergart T."/>
            <person name="Pickel B."/>
            <person name="Atanasova L."/>
            <person name="Karlsson M."/>
            <person name="Huettel B."/>
            <person name="Barry K.W."/>
            <person name="Haridas S."/>
            <person name="Chen C."/>
            <person name="Bauer D."/>
            <person name="Andreopoulos W."/>
            <person name="Pangilinan J."/>
            <person name="LaButti K."/>
            <person name="Riley R."/>
            <person name="Lipzen A."/>
            <person name="Clum A."/>
            <person name="Drula E."/>
            <person name="Henrissat B."/>
            <person name="Kohler A."/>
            <person name="Grigoriev I.V."/>
            <person name="Martin F.M."/>
            <person name="Hacquard S."/>
        </authorList>
    </citation>
    <scope>NUCLEOTIDE SEQUENCE</scope>
    <source>
        <strain evidence="3">MPI-CAGE-CH-0243</strain>
    </source>
</reference>
<dbReference type="InterPro" id="IPR056632">
    <property type="entry name" value="DUF7730"/>
</dbReference>
<evidence type="ECO:0000256" key="1">
    <source>
        <dbReference type="SAM" id="Phobius"/>
    </source>
</evidence>
<keyword evidence="4" id="KW-1185">Reference proteome</keyword>
<gene>
    <name evidence="3" type="ORF">B0J11DRAFT_176446</name>
</gene>
<feature type="domain" description="DUF7730" evidence="2">
    <location>
        <begin position="161"/>
        <end position="339"/>
    </location>
</feature>